<evidence type="ECO:0000313" key="2">
    <source>
        <dbReference type="EMBL" id="VDK56946.1"/>
    </source>
</evidence>
<organism evidence="4">
    <name type="scientific">Anisakis simplex</name>
    <name type="common">Herring worm</name>
    <dbReference type="NCBI Taxonomy" id="6269"/>
    <lineage>
        <taxon>Eukaryota</taxon>
        <taxon>Metazoa</taxon>
        <taxon>Ecdysozoa</taxon>
        <taxon>Nematoda</taxon>
        <taxon>Chromadorea</taxon>
        <taxon>Rhabditida</taxon>
        <taxon>Spirurina</taxon>
        <taxon>Ascaridomorpha</taxon>
        <taxon>Ascaridoidea</taxon>
        <taxon>Anisakidae</taxon>
        <taxon>Anisakis</taxon>
        <taxon>Anisakis simplex complex</taxon>
    </lineage>
</organism>
<evidence type="ECO:0000313" key="3">
    <source>
        <dbReference type="Proteomes" id="UP000267096"/>
    </source>
</evidence>
<dbReference type="WBParaSite" id="ASIM_0001672801-mRNA-1">
    <property type="protein sequence ID" value="ASIM_0001672801-mRNA-1"/>
    <property type="gene ID" value="ASIM_0001672801"/>
</dbReference>
<evidence type="ECO:0000313" key="4">
    <source>
        <dbReference type="WBParaSite" id="ASIM_0001672801-mRNA-1"/>
    </source>
</evidence>
<dbReference type="AlphaFoldDB" id="A0A0M3K6Y7"/>
<feature type="compositionally biased region" description="Basic and acidic residues" evidence="1">
    <location>
        <begin position="7"/>
        <end position="24"/>
    </location>
</feature>
<name>A0A0M3K6Y7_ANISI</name>
<accession>A0A0M3K6Y7</accession>
<reference evidence="2 3" key="2">
    <citation type="submission" date="2018-11" db="EMBL/GenBank/DDBJ databases">
        <authorList>
            <consortium name="Pathogen Informatics"/>
        </authorList>
    </citation>
    <scope>NUCLEOTIDE SEQUENCE [LARGE SCALE GENOMIC DNA]</scope>
</reference>
<dbReference type="OrthoDB" id="5803277at2759"/>
<keyword evidence="3" id="KW-1185">Reference proteome</keyword>
<proteinExistence type="predicted"/>
<dbReference type="Proteomes" id="UP000267096">
    <property type="component" value="Unassembled WGS sequence"/>
</dbReference>
<sequence>MCENEENPPKEQKAESNRHYDSHRGFSAKARQVLLEPQAPFAVADKQVILTTSNNPTSPIAPHRGFNPKAREKLIERDNTSSQPFKTSSFQGSLNLMREESSSEFDLRRRVLNSGAFFQSKQTNGSGSCRNFMNLVPSDAKHSPSTCDFSEYYSVYCKFFQ</sequence>
<dbReference type="EMBL" id="UYRR01032835">
    <property type="protein sequence ID" value="VDK56946.1"/>
    <property type="molecule type" value="Genomic_DNA"/>
</dbReference>
<feature type="region of interest" description="Disordered" evidence="1">
    <location>
        <begin position="1"/>
        <end position="25"/>
    </location>
</feature>
<evidence type="ECO:0000256" key="1">
    <source>
        <dbReference type="SAM" id="MobiDB-lite"/>
    </source>
</evidence>
<protein>
    <submittedName>
        <fullName evidence="2 4">Uncharacterized protein</fullName>
    </submittedName>
</protein>
<reference evidence="4" key="1">
    <citation type="submission" date="2017-02" db="UniProtKB">
        <authorList>
            <consortium name="WormBaseParasite"/>
        </authorList>
    </citation>
    <scope>IDENTIFICATION</scope>
</reference>
<gene>
    <name evidence="2" type="ORF">ASIM_LOCUS16135</name>
</gene>